<keyword evidence="3" id="KW-1185">Reference proteome</keyword>
<feature type="region of interest" description="Disordered" evidence="1">
    <location>
        <begin position="64"/>
        <end position="86"/>
    </location>
</feature>
<dbReference type="Proteomes" id="UP000002669">
    <property type="component" value="Unassembled WGS sequence"/>
</dbReference>
<dbReference type="HOGENOM" id="CLU_2497448_0_0_1"/>
<dbReference type="AlphaFoldDB" id="E4V082"/>
<dbReference type="InParanoid" id="E4V082"/>
<protein>
    <submittedName>
        <fullName evidence="2">Uncharacterized protein</fullName>
    </submittedName>
</protein>
<organism evidence="3">
    <name type="scientific">Arthroderma gypseum (strain ATCC MYA-4604 / CBS 118893)</name>
    <name type="common">Microsporum gypseum</name>
    <dbReference type="NCBI Taxonomy" id="535722"/>
    <lineage>
        <taxon>Eukaryota</taxon>
        <taxon>Fungi</taxon>
        <taxon>Dikarya</taxon>
        <taxon>Ascomycota</taxon>
        <taxon>Pezizomycotina</taxon>
        <taxon>Eurotiomycetes</taxon>
        <taxon>Eurotiomycetidae</taxon>
        <taxon>Onygenales</taxon>
        <taxon>Arthrodermataceae</taxon>
        <taxon>Nannizzia</taxon>
    </lineage>
</organism>
<dbReference type="RefSeq" id="XP_003171473.1">
    <property type="nucleotide sequence ID" value="XM_003171425.1"/>
</dbReference>
<evidence type="ECO:0000313" key="3">
    <source>
        <dbReference type="Proteomes" id="UP000002669"/>
    </source>
</evidence>
<accession>E4V082</accession>
<dbReference type="GeneID" id="10026725"/>
<reference evidence="3" key="1">
    <citation type="journal article" date="2012" name="MBio">
        <title>Comparative genome analysis of Trichophyton rubrum and related dermatophytes reveals candidate genes involved in infection.</title>
        <authorList>
            <person name="Martinez D.A."/>
            <person name="Oliver B.G."/>
            <person name="Graeser Y."/>
            <person name="Goldberg J.M."/>
            <person name="Li W."/>
            <person name="Martinez-Rossi N.M."/>
            <person name="Monod M."/>
            <person name="Shelest E."/>
            <person name="Barton R.C."/>
            <person name="Birch E."/>
            <person name="Brakhage A.A."/>
            <person name="Chen Z."/>
            <person name="Gurr S.J."/>
            <person name="Heiman D."/>
            <person name="Heitman J."/>
            <person name="Kosti I."/>
            <person name="Rossi A."/>
            <person name="Saif S."/>
            <person name="Samalova M."/>
            <person name="Saunders C.W."/>
            <person name="Shea T."/>
            <person name="Summerbell R.C."/>
            <person name="Xu J."/>
            <person name="Young S."/>
            <person name="Zeng Q."/>
            <person name="Birren B.W."/>
            <person name="Cuomo C.A."/>
            <person name="White T.C."/>
        </authorList>
    </citation>
    <scope>NUCLEOTIDE SEQUENCE [LARGE SCALE GENOMIC DNA]</scope>
    <source>
        <strain evidence="3">ATCC MYA-4604 / CBS 118893</strain>
    </source>
</reference>
<dbReference type="VEuPathDB" id="FungiDB:MGYG_06019"/>
<proteinExistence type="predicted"/>
<evidence type="ECO:0000256" key="1">
    <source>
        <dbReference type="SAM" id="MobiDB-lite"/>
    </source>
</evidence>
<dbReference type="eggNOG" id="ENOG502RQ98">
    <property type="taxonomic scope" value="Eukaryota"/>
</dbReference>
<name>E4V082_ARTGP</name>
<dbReference type="EMBL" id="DS989826">
    <property type="protein sequence ID" value="EFR03019.1"/>
    <property type="molecule type" value="Genomic_DNA"/>
</dbReference>
<sequence>MPGILYQGRQAWGRAGLANFRSATNSSQPTGHSLAWPLLSFPQIPVWAGRDVCPIIPASEGRLTVGSPGTHLKRSLQGKLNGDWRS</sequence>
<evidence type="ECO:0000313" key="2">
    <source>
        <dbReference type="EMBL" id="EFR03019.1"/>
    </source>
</evidence>
<gene>
    <name evidence="2" type="ORF">MGYG_06019</name>
</gene>